<keyword evidence="2" id="KW-1185">Reference proteome</keyword>
<dbReference type="AlphaFoldDB" id="A0A067TFD8"/>
<protein>
    <submittedName>
        <fullName evidence="1">Uncharacterized protein</fullName>
    </submittedName>
</protein>
<dbReference type="Proteomes" id="UP000027222">
    <property type="component" value="Unassembled WGS sequence"/>
</dbReference>
<accession>A0A067TFD8</accession>
<evidence type="ECO:0000313" key="2">
    <source>
        <dbReference type="Proteomes" id="UP000027222"/>
    </source>
</evidence>
<organism evidence="1 2">
    <name type="scientific">Galerina marginata (strain CBS 339.88)</name>
    <dbReference type="NCBI Taxonomy" id="685588"/>
    <lineage>
        <taxon>Eukaryota</taxon>
        <taxon>Fungi</taxon>
        <taxon>Dikarya</taxon>
        <taxon>Basidiomycota</taxon>
        <taxon>Agaricomycotina</taxon>
        <taxon>Agaricomycetes</taxon>
        <taxon>Agaricomycetidae</taxon>
        <taxon>Agaricales</taxon>
        <taxon>Agaricineae</taxon>
        <taxon>Strophariaceae</taxon>
        <taxon>Galerina</taxon>
    </lineage>
</organism>
<sequence>MWPGLVGRGGGGARSRRSPLICFAIPPSQLLEVSYGAALSSTFHCLTPKPYPESHLLVGRHCKHRCCQETVDETGFREWAESFT</sequence>
<dbReference type="EMBL" id="KL142376">
    <property type="protein sequence ID" value="KDR77698.1"/>
    <property type="molecule type" value="Genomic_DNA"/>
</dbReference>
<reference evidence="2" key="1">
    <citation type="journal article" date="2014" name="Proc. Natl. Acad. Sci. U.S.A.">
        <title>Extensive sampling of basidiomycete genomes demonstrates inadequacy of the white-rot/brown-rot paradigm for wood decay fungi.</title>
        <authorList>
            <person name="Riley R."/>
            <person name="Salamov A.A."/>
            <person name="Brown D.W."/>
            <person name="Nagy L.G."/>
            <person name="Floudas D."/>
            <person name="Held B.W."/>
            <person name="Levasseur A."/>
            <person name="Lombard V."/>
            <person name="Morin E."/>
            <person name="Otillar R."/>
            <person name="Lindquist E.A."/>
            <person name="Sun H."/>
            <person name="LaButti K.M."/>
            <person name="Schmutz J."/>
            <person name="Jabbour D."/>
            <person name="Luo H."/>
            <person name="Baker S.E."/>
            <person name="Pisabarro A.G."/>
            <person name="Walton J.D."/>
            <person name="Blanchette R.A."/>
            <person name="Henrissat B."/>
            <person name="Martin F."/>
            <person name="Cullen D."/>
            <person name="Hibbett D.S."/>
            <person name="Grigoriev I.V."/>
        </authorList>
    </citation>
    <scope>NUCLEOTIDE SEQUENCE [LARGE SCALE GENOMIC DNA]</scope>
    <source>
        <strain evidence="2">CBS 339.88</strain>
    </source>
</reference>
<name>A0A067TFD8_GALM3</name>
<evidence type="ECO:0000313" key="1">
    <source>
        <dbReference type="EMBL" id="KDR77698.1"/>
    </source>
</evidence>
<gene>
    <name evidence="1" type="ORF">GALMADRAFT_411221</name>
</gene>
<proteinExistence type="predicted"/>
<dbReference type="HOGENOM" id="CLU_2527599_0_0_1"/>